<accession>A0A0U3HM42</accession>
<dbReference type="Proteomes" id="UP000069015">
    <property type="component" value="Chromosome 1"/>
</dbReference>
<proteinExistence type="predicted"/>
<evidence type="ECO:0000313" key="2">
    <source>
        <dbReference type="Proteomes" id="UP000069015"/>
    </source>
</evidence>
<reference evidence="1 2" key="1">
    <citation type="submission" date="2015-12" db="EMBL/GenBank/DDBJ databases">
        <title>Complete genome sequence of Pseudoalteromonas rubra SCSIO 6842, harboring a conjugative plasmid.</title>
        <authorList>
            <person name="Li B."/>
            <person name="Wang X."/>
        </authorList>
    </citation>
    <scope>NUCLEOTIDE SEQUENCE [LARGE SCALE GENOMIC DNA]</scope>
    <source>
        <strain evidence="1 2">SCSIO 6842</strain>
    </source>
</reference>
<dbReference type="KEGG" id="prr:AT705_02925"/>
<protein>
    <submittedName>
        <fullName evidence="1">Uncharacterized protein</fullName>
    </submittedName>
</protein>
<dbReference type="EMBL" id="CP013611">
    <property type="protein sequence ID" value="ALU41976.1"/>
    <property type="molecule type" value="Genomic_DNA"/>
</dbReference>
<gene>
    <name evidence="1" type="ORF">AT705_02925</name>
</gene>
<sequence length="75" mass="8250">MLLLSLSFVNKKRNLEMKFKAKKIKQLSKSPQSLNPVMTPQIGGGSASCHTDGVTCASEFCYSREAHTDCSDLLK</sequence>
<evidence type="ECO:0000313" key="1">
    <source>
        <dbReference type="EMBL" id="ALU41976.1"/>
    </source>
</evidence>
<organism evidence="1 2">
    <name type="scientific">Pseudoalteromonas rubra</name>
    <dbReference type="NCBI Taxonomy" id="43658"/>
    <lineage>
        <taxon>Bacteria</taxon>
        <taxon>Pseudomonadati</taxon>
        <taxon>Pseudomonadota</taxon>
        <taxon>Gammaproteobacteria</taxon>
        <taxon>Alteromonadales</taxon>
        <taxon>Pseudoalteromonadaceae</taxon>
        <taxon>Pseudoalteromonas</taxon>
    </lineage>
</organism>
<name>A0A0U3HM42_9GAMM</name>
<dbReference type="AlphaFoldDB" id="A0A0U3HM42"/>